<organism evidence="2 3">
    <name type="scientific">Salipaludibacillus keqinensis</name>
    <dbReference type="NCBI Taxonomy" id="2045207"/>
    <lineage>
        <taxon>Bacteria</taxon>
        <taxon>Bacillati</taxon>
        <taxon>Bacillota</taxon>
        <taxon>Bacilli</taxon>
        <taxon>Bacillales</taxon>
        <taxon>Bacillaceae</taxon>
    </lineage>
</organism>
<reference evidence="2 3" key="1">
    <citation type="submission" date="2017-10" db="EMBL/GenBank/DDBJ databases">
        <title>Bacillus sp. nov., a halophilic bacterium isolated from a Keqin Lake.</title>
        <authorList>
            <person name="Wang H."/>
        </authorList>
    </citation>
    <scope>NUCLEOTIDE SEQUENCE [LARGE SCALE GENOMIC DNA]</scope>
    <source>
        <strain evidence="2 3">KQ-12</strain>
    </source>
</reference>
<keyword evidence="3" id="KW-1185">Reference proteome</keyword>
<evidence type="ECO:0000313" key="2">
    <source>
        <dbReference type="EMBL" id="PYZ94597.1"/>
    </source>
</evidence>
<dbReference type="Proteomes" id="UP000248214">
    <property type="component" value="Unassembled WGS sequence"/>
</dbReference>
<feature type="domain" description="N-acetyltransferase" evidence="1">
    <location>
        <begin position="116"/>
        <end position="266"/>
    </location>
</feature>
<sequence>MEMKNQWDEDTRNDRLVAYLPVINKQSLERLEKCINKGNVGKMIIYTISEEESKLKKLGFTHEADMSGFFQGQSAKIYSFFPKETRKLSRTEKKNREVLQIVENNQSAPKAQWSNITFKSVEQSEVKKLAELYKRVFEVYPTDIFNPEYIKKAINTDYIFVLALENGSIIGAASAMKTGYGSAEITDCAVDPDARGKNILHGIILELEKQLINEGIFQVFSITRAISVGMNMTIKRLSYTFEGTLINNCIISTGYEDMNIWTKSLQK</sequence>
<dbReference type="Pfam" id="PF00583">
    <property type="entry name" value="Acetyltransf_1"/>
    <property type="match status" value="1"/>
</dbReference>
<dbReference type="AlphaFoldDB" id="A0A323TLH0"/>
<dbReference type="PROSITE" id="PS51186">
    <property type="entry name" value="GNAT"/>
    <property type="match status" value="1"/>
</dbReference>
<dbReference type="InterPro" id="IPR022525">
    <property type="entry name" value="GNAT_AblB"/>
</dbReference>
<dbReference type="GO" id="GO:0008080">
    <property type="term" value="F:N-acetyltransferase activity"/>
    <property type="evidence" value="ECO:0007669"/>
    <property type="project" value="InterPro"/>
</dbReference>
<dbReference type="CDD" id="cd04301">
    <property type="entry name" value="NAT_SF"/>
    <property type="match status" value="1"/>
</dbReference>
<dbReference type="EMBL" id="PDOD01000001">
    <property type="protein sequence ID" value="PYZ94597.1"/>
    <property type="molecule type" value="Genomic_DNA"/>
</dbReference>
<dbReference type="NCBIfam" id="TIGR03827">
    <property type="entry name" value="GNAT_ablB"/>
    <property type="match status" value="1"/>
</dbReference>
<evidence type="ECO:0000313" key="3">
    <source>
        <dbReference type="Proteomes" id="UP000248214"/>
    </source>
</evidence>
<comment type="caution">
    <text evidence="2">The sequence shown here is derived from an EMBL/GenBank/DDBJ whole genome shotgun (WGS) entry which is preliminary data.</text>
</comment>
<dbReference type="OrthoDB" id="9790652at2"/>
<name>A0A323TLH0_9BACI</name>
<dbReference type="InterPro" id="IPR000182">
    <property type="entry name" value="GNAT_dom"/>
</dbReference>
<dbReference type="SUPFAM" id="SSF55729">
    <property type="entry name" value="Acyl-CoA N-acyltransferases (Nat)"/>
    <property type="match status" value="1"/>
</dbReference>
<proteinExistence type="predicted"/>
<dbReference type="RefSeq" id="WP_110608230.1">
    <property type="nucleotide sequence ID" value="NZ_PDOD01000001.1"/>
</dbReference>
<gene>
    <name evidence="2" type="primary">ablB</name>
    <name evidence="2" type="ORF">CR194_03440</name>
</gene>
<dbReference type="Gene3D" id="3.40.630.30">
    <property type="match status" value="1"/>
</dbReference>
<keyword evidence="2" id="KW-0808">Transferase</keyword>
<accession>A0A323TLH0</accession>
<evidence type="ECO:0000259" key="1">
    <source>
        <dbReference type="PROSITE" id="PS51186"/>
    </source>
</evidence>
<dbReference type="InterPro" id="IPR016181">
    <property type="entry name" value="Acyl_CoA_acyltransferase"/>
</dbReference>
<protein>
    <submittedName>
        <fullName evidence="2">Putative beta-lysine N-acetyltransferase</fullName>
    </submittedName>
</protein>